<dbReference type="InterPro" id="IPR000537">
    <property type="entry name" value="UbiA_prenyltransferase"/>
</dbReference>
<proteinExistence type="predicted"/>
<keyword evidence="2" id="KW-1003">Cell membrane</keyword>
<dbReference type="InterPro" id="IPR044878">
    <property type="entry name" value="UbiA_sf"/>
</dbReference>
<keyword evidence="3 6" id="KW-0812">Transmembrane</keyword>
<feature type="transmembrane region" description="Helical" evidence="6">
    <location>
        <begin position="42"/>
        <end position="63"/>
    </location>
</feature>
<keyword evidence="5 6" id="KW-0472">Membrane</keyword>
<organism evidence="7">
    <name type="scientific">Caldithrix abyssi</name>
    <dbReference type="NCBI Taxonomy" id="187145"/>
    <lineage>
        <taxon>Bacteria</taxon>
        <taxon>Pseudomonadati</taxon>
        <taxon>Calditrichota</taxon>
        <taxon>Calditrichia</taxon>
        <taxon>Calditrichales</taxon>
        <taxon>Calditrichaceae</taxon>
        <taxon>Caldithrix</taxon>
    </lineage>
</organism>
<reference evidence="7" key="1">
    <citation type="journal article" date="2020" name="mSystems">
        <title>Genome- and Community-Level Interaction Insights into Carbon Utilization and Element Cycling Functions of Hydrothermarchaeota in Hydrothermal Sediment.</title>
        <authorList>
            <person name="Zhou Z."/>
            <person name="Liu Y."/>
            <person name="Xu W."/>
            <person name="Pan J."/>
            <person name="Luo Z.H."/>
            <person name="Li M."/>
        </authorList>
    </citation>
    <scope>NUCLEOTIDE SEQUENCE [LARGE SCALE GENOMIC DNA]</scope>
    <source>
        <strain evidence="7">HyVt-76</strain>
    </source>
</reference>
<sequence>MCLIQHLKNFWRLSRPLNVFIAMLTILVAAFISPQFHLNYKLYLAILISGLMTAGANIINDIYDIEIDRINKPNRPLPSGKVTVKEAWIYFTLSYSGAIVLSYFCGRAMFAIAFVIGLLLIVYSMRLKRTVLWGNLTVSLATAVAFIYGALAVEDWQSGIIPAVFAFLFHLGREIIKDMQDLEGDVQHQSITFPARFGVRTSVLLVNFVFVLLIVLTFLPYIQNIYNDVYLWVVTLGVDLVLISVSLFLWFKNDRITLGRISHLLKLDMLVGLAAIYLGS</sequence>
<evidence type="ECO:0000256" key="5">
    <source>
        <dbReference type="ARBA" id="ARBA00023136"/>
    </source>
</evidence>
<accession>A0A7V5H2M8</accession>
<protein>
    <recommendedName>
        <fullName evidence="8">Geranylgeranylglycerol-phosphate geranylgeranyltransferase</fullName>
    </recommendedName>
</protein>
<feature type="transmembrane region" description="Helical" evidence="6">
    <location>
        <begin position="84"/>
        <end position="102"/>
    </location>
</feature>
<dbReference type="Proteomes" id="UP000886111">
    <property type="component" value="Unassembled WGS sequence"/>
</dbReference>
<evidence type="ECO:0000256" key="1">
    <source>
        <dbReference type="ARBA" id="ARBA00004141"/>
    </source>
</evidence>
<feature type="transmembrane region" description="Helical" evidence="6">
    <location>
        <begin position="108"/>
        <end position="125"/>
    </location>
</feature>
<dbReference type="GO" id="GO:0016020">
    <property type="term" value="C:membrane"/>
    <property type="evidence" value="ECO:0007669"/>
    <property type="project" value="UniProtKB-SubCell"/>
</dbReference>
<dbReference type="Gene3D" id="1.10.357.140">
    <property type="entry name" value="UbiA prenyltransferase"/>
    <property type="match status" value="1"/>
</dbReference>
<dbReference type="CDD" id="cd13961">
    <property type="entry name" value="PT_UbiA_DGGGPS"/>
    <property type="match status" value="1"/>
</dbReference>
<evidence type="ECO:0000256" key="2">
    <source>
        <dbReference type="ARBA" id="ARBA00022475"/>
    </source>
</evidence>
<name>A0A7V5H2M8_CALAY</name>
<evidence type="ECO:0000256" key="3">
    <source>
        <dbReference type="ARBA" id="ARBA00022692"/>
    </source>
</evidence>
<evidence type="ECO:0008006" key="8">
    <source>
        <dbReference type="Google" id="ProtNLM"/>
    </source>
</evidence>
<keyword evidence="4 6" id="KW-1133">Transmembrane helix</keyword>
<dbReference type="AlphaFoldDB" id="A0A7V5H2M8"/>
<comment type="caution">
    <text evidence="7">The sequence shown here is derived from an EMBL/GenBank/DDBJ whole genome shotgun (WGS) entry which is preliminary data.</text>
</comment>
<dbReference type="PANTHER" id="PTHR42723">
    <property type="entry name" value="CHLOROPHYLL SYNTHASE"/>
    <property type="match status" value="1"/>
</dbReference>
<feature type="transmembrane region" description="Helical" evidence="6">
    <location>
        <begin position="17"/>
        <end position="36"/>
    </location>
</feature>
<dbReference type="Pfam" id="PF01040">
    <property type="entry name" value="UbiA"/>
    <property type="match status" value="1"/>
</dbReference>
<feature type="transmembrane region" description="Helical" evidence="6">
    <location>
        <begin position="132"/>
        <end position="153"/>
    </location>
</feature>
<evidence type="ECO:0000256" key="4">
    <source>
        <dbReference type="ARBA" id="ARBA00022989"/>
    </source>
</evidence>
<dbReference type="GO" id="GO:0016765">
    <property type="term" value="F:transferase activity, transferring alkyl or aryl (other than methyl) groups"/>
    <property type="evidence" value="ECO:0007669"/>
    <property type="project" value="InterPro"/>
</dbReference>
<evidence type="ECO:0000256" key="6">
    <source>
        <dbReference type="SAM" id="Phobius"/>
    </source>
</evidence>
<feature type="transmembrane region" description="Helical" evidence="6">
    <location>
        <begin position="159"/>
        <end position="176"/>
    </location>
</feature>
<feature type="transmembrane region" description="Helical" evidence="6">
    <location>
        <begin position="229"/>
        <end position="251"/>
    </location>
</feature>
<dbReference type="Gene3D" id="1.20.120.1780">
    <property type="entry name" value="UbiA prenyltransferase"/>
    <property type="match status" value="1"/>
</dbReference>
<dbReference type="InterPro" id="IPR050475">
    <property type="entry name" value="Prenyltransferase_related"/>
</dbReference>
<evidence type="ECO:0000313" key="7">
    <source>
        <dbReference type="EMBL" id="HHE54547.1"/>
    </source>
</evidence>
<feature type="transmembrane region" description="Helical" evidence="6">
    <location>
        <begin position="197"/>
        <end position="223"/>
    </location>
</feature>
<comment type="subcellular location">
    <subcellularLocation>
        <location evidence="1">Membrane</location>
        <topology evidence="1">Multi-pass membrane protein</topology>
    </subcellularLocation>
</comment>
<dbReference type="PANTHER" id="PTHR42723:SF1">
    <property type="entry name" value="CHLOROPHYLL SYNTHASE, CHLOROPLASTIC"/>
    <property type="match status" value="1"/>
</dbReference>
<dbReference type="EMBL" id="DRTD01000153">
    <property type="protein sequence ID" value="HHE54547.1"/>
    <property type="molecule type" value="Genomic_DNA"/>
</dbReference>
<gene>
    <name evidence="7" type="ORF">ENL21_02110</name>
</gene>